<reference evidence="5" key="2">
    <citation type="submission" date="2019-12" db="EMBL/GenBank/DDBJ databases">
        <title>Whole genome sequence of Moraxella osloensis YV1.</title>
        <authorList>
            <person name="Batinovic S."/>
            <person name="Rice D.T.F."/>
            <person name="Petrovski S."/>
        </authorList>
    </citation>
    <scope>NUCLEOTIDE SEQUENCE [LARGE SCALE GENOMIC DNA]</scope>
    <source>
        <strain evidence="5">YV1</strain>
    </source>
</reference>
<keyword evidence="1" id="KW-1133">Transmembrane helix</keyword>
<evidence type="ECO:0000256" key="1">
    <source>
        <dbReference type="SAM" id="Phobius"/>
    </source>
</evidence>
<dbReference type="Proteomes" id="UP000255230">
    <property type="component" value="Unassembled WGS sequence"/>
</dbReference>
<organism evidence="3 4">
    <name type="scientific">Faucicola osloensis</name>
    <name type="common">Moraxella osloensis</name>
    <dbReference type="NCBI Taxonomy" id="34062"/>
    <lineage>
        <taxon>Bacteria</taxon>
        <taxon>Pseudomonadati</taxon>
        <taxon>Pseudomonadota</taxon>
        <taxon>Gammaproteobacteria</taxon>
        <taxon>Moraxellales</taxon>
        <taxon>Moraxellaceae</taxon>
        <taxon>Faucicola</taxon>
    </lineage>
</organism>
<keyword evidence="4" id="KW-1185">Reference proteome</keyword>
<name>A0A378QB93_FAUOS</name>
<keyword evidence="1" id="KW-0472">Membrane</keyword>
<keyword evidence="1" id="KW-0812">Transmembrane</keyword>
<accession>A0A378QB93</accession>
<dbReference type="GeneID" id="35777670"/>
<proteinExistence type="predicted"/>
<evidence type="ECO:0000313" key="3">
    <source>
        <dbReference type="EMBL" id="STY98110.1"/>
    </source>
</evidence>
<reference evidence="2" key="3">
    <citation type="journal article" date="2020" name="Microbiol. Resour. Announc.">
        <title>Complete Genome Sequence of Moraxella osloensis Strain YV1, Isolated from an Australian Wastewater Treatment Plant.</title>
        <authorList>
            <person name="Batinovic S."/>
            <person name="Rice D.T.F."/>
            <person name="Seviour R.J."/>
            <person name="Petrovski S."/>
        </authorList>
    </citation>
    <scope>NUCLEOTIDE SEQUENCE</scope>
    <source>
        <strain evidence="2">YV1</strain>
    </source>
</reference>
<protein>
    <submittedName>
        <fullName evidence="3">Uncharacterized protein</fullName>
    </submittedName>
</protein>
<evidence type="ECO:0000313" key="2">
    <source>
        <dbReference type="EMBL" id="QHG08727.1"/>
    </source>
</evidence>
<dbReference type="EMBL" id="CP047226">
    <property type="protein sequence ID" value="QHG08727.1"/>
    <property type="molecule type" value="Genomic_DNA"/>
</dbReference>
<dbReference type="EMBL" id="UGPY01000001">
    <property type="protein sequence ID" value="STY98110.1"/>
    <property type="molecule type" value="Genomic_DNA"/>
</dbReference>
<dbReference type="KEGG" id="mos:AXE82_08605"/>
<evidence type="ECO:0000313" key="4">
    <source>
        <dbReference type="Proteomes" id="UP000255230"/>
    </source>
</evidence>
<sequence>MINIGKNSKDLTEILTTIKTAKNRDDLPIIKITLKRSFITFNVIILTVMIVIFSLMFAVAIFIPDTETIFFISLIFLIFLLIFGIYREIKEQRLTLFYRNAHDPFYCELNPVSLIIVSGNHKQTLKWLEIKFVNRCITNRSTPAHIAIHSHHNIYLYHNQLPINYRKLFWVFHDYWLRANHRPIIKIL</sequence>
<dbReference type="RefSeq" id="WP_062333669.1">
    <property type="nucleotide sequence ID" value="NZ_CBCRZU010000014.1"/>
</dbReference>
<feature type="transmembrane region" description="Helical" evidence="1">
    <location>
        <begin position="69"/>
        <end position="86"/>
    </location>
</feature>
<gene>
    <name evidence="2" type="ORF">GSF12_01700</name>
    <name evidence="3" type="ORF">NCTC10465_01916</name>
</gene>
<dbReference type="AlphaFoldDB" id="A0A378QB93"/>
<feature type="transmembrane region" description="Helical" evidence="1">
    <location>
        <begin position="39"/>
        <end position="63"/>
    </location>
</feature>
<reference evidence="3 4" key="1">
    <citation type="submission" date="2018-06" db="EMBL/GenBank/DDBJ databases">
        <authorList>
            <consortium name="Pathogen Informatics"/>
            <person name="Doyle S."/>
        </authorList>
    </citation>
    <scope>NUCLEOTIDE SEQUENCE [LARGE SCALE GENOMIC DNA]</scope>
    <source>
        <strain evidence="3 4">NCTC10465</strain>
    </source>
</reference>
<evidence type="ECO:0000313" key="5">
    <source>
        <dbReference type="Proteomes" id="UP000464046"/>
    </source>
</evidence>